<keyword evidence="2" id="KW-1185">Reference proteome</keyword>
<reference evidence="1" key="1">
    <citation type="journal article" date="2021" name="Environ. Microbiol.">
        <title>Gene family expansions and transcriptome signatures uncover fungal adaptations to wood decay.</title>
        <authorList>
            <person name="Hage H."/>
            <person name="Miyauchi S."/>
            <person name="Viragh M."/>
            <person name="Drula E."/>
            <person name="Min B."/>
            <person name="Chaduli D."/>
            <person name="Navarro D."/>
            <person name="Favel A."/>
            <person name="Norest M."/>
            <person name="Lesage-Meessen L."/>
            <person name="Balint B."/>
            <person name="Merenyi Z."/>
            <person name="de Eugenio L."/>
            <person name="Morin E."/>
            <person name="Martinez A.T."/>
            <person name="Baldrian P."/>
            <person name="Stursova M."/>
            <person name="Martinez M.J."/>
            <person name="Novotny C."/>
            <person name="Magnuson J.K."/>
            <person name="Spatafora J.W."/>
            <person name="Maurice S."/>
            <person name="Pangilinan J."/>
            <person name="Andreopoulos W."/>
            <person name="LaButti K."/>
            <person name="Hundley H."/>
            <person name="Na H."/>
            <person name="Kuo A."/>
            <person name="Barry K."/>
            <person name="Lipzen A."/>
            <person name="Henrissat B."/>
            <person name="Riley R."/>
            <person name="Ahrendt S."/>
            <person name="Nagy L.G."/>
            <person name="Grigoriev I.V."/>
            <person name="Martin F."/>
            <person name="Rosso M.N."/>
        </authorList>
    </citation>
    <scope>NUCLEOTIDE SEQUENCE</scope>
    <source>
        <strain evidence="1">CBS 384.51</strain>
    </source>
</reference>
<keyword evidence="1" id="KW-0378">Hydrolase</keyword>
<name>A0ACB8TTH8_9APHY</name>
<dbReference type="Proteomes" id="UP001055072">
    <property type="component" value="Unassembled WGS sequence"/>
</dbReference>
<evidence type="ECO:0000313" key="2">
    <source>
        <dbReference type="Proteomes" id="UP001055072"/>
    </source>
</evidence>
<dbReference type="EMBL" id="MU274932">
    <property type="protein sequence ID" value="KAI0085377.1"/>
    <property type="molecule type" value="Genomic_DNA"/>
</dbReference>
<organism evidence="1 2">
    <name type="scientific">Irpex rosettiformis</name>
    <dbReference type="NCBI Taxonomy" id="378272"/>
    <lineage>
        <taxon>Eukaryota</taxon>
        <taxon>Fungi</taxon>
        <taxon>Dikarya</taxon>
        <taxon>Basidiomycota</taxon>
        <taxon>Agaricomycotina</taxon>
        <taxon>Agaricomycetes</taxon>
        <taxon>Polyporales</taxon>
        <taxon>Irpicaceae</taxon>
        <taxon>Irpex</taxon>
    </lineage>
</organism>
<evidence type="ECO:0000313" key="1">
    <source>
        <dbReference type="EMBL" id="KAI0085377.1"/>
    </source>
</evidence>
<protein>
    <submittedName>
        <fullName evidence="1">P-loop containing nucleoside triphosphate hydrolase protein</fullName>
    </submittedName>
</protein>
<proteinExistence type="predicted"/>
<sequence length="232" mass="26166">FYLDARKCVLHVSFRDSSLFLSPPATLESYENVRSSKIDAVVAIIQHHTKSPNRPPLNMTWEDARSISPTSYELDVSKVPDSPDKIVMYSSFPEHNQFLKACLAFYNINTLEIHGKKSAAQRAATLRQFRTSSDAVVLIVSNVGTTGLNLDCANILIIADLLWSKQDELQLIGRVWRRPQPKQVIVYRLIALDSPDQFLNNLSWGKASMHESFLGKKSVLSKSKFNVQICKT</sequence>
<gene>
    <name evidence="1" type="ORF">BDY19DRAFT_896818</name>
</gene>
<accession>A0ACB8TTH8</accession>
<feature type="non-terminal residue" evidence="1">
    <location>
        <position position="1"/>
    </location>
</feature>
<comment type="caution">
    <text evidence="1">The sequence shown here is derived from an EMBL/GenBank/DDBJ whole genome shotgun (WGS) entry which is preliminary data.</text>
</comment>